<feature type="transmembrane region" description="Helical" evidence="8">
    <location>
        <begin position="173"/>
        <end position="201"/>
    </location>
</feature>
<evidence type="ECO:0000256" key="1">
    <source>
        <dbReference type="ARBA" id="ARBA00004141"/>
    </source>
</evidence>
<feature type="transmembrane region" description="Helical" evidence="8">
    <location>
        <begin position="89"/>
        <end position="110"/>
    </location>
</feature>
<evidence type="ECO:0000256" key="2">
    <source>
        <dbReference type="ARBA" id="ARBA00008034"/>
    </source>
</evidence>
<evidence type="ECO:0000256" key="7">
    <source>
        <dbReference type="SAM" id="MobiDB-lite"/>
    </source>
</evidence>
<dbReference type="Pfam" id="PF00950">
    <property type="entry name" value="ABC-3"/>
    <property type="match status" value="1"/>
</dbReference>
<dbReference type="PANTHER" id="PTHR30477">
    <property type="entry name" value="ABC-TRANSPORTER METAL-BINDING PROTEIN"/>
    <property type="match status" value="1"/>
</dbReference>
<protein>
    <submittedName>
        <fullName evidence="9">Membrane protein</fullName>
    </submittedName>
</protein>
<feature type="region of interest" description="Disordered" evidence="7">
    <location>
        <begin position="278"/>
        <end position="300"/>
    </location>
</feature>
<comment type="caution">
    <text evidence="9">The sequence shown here is derived from an EMBL/GenBank/DDBJ whole genome shotgun (WGS) entry which is preliminary data.</text>
</comment>
<feature type="transmembrane region" description="Helical" evidence="8">
    <location>
        <begin position="12"/>
        <end position="31"/>
    </location>
</feature>
<reference evidence="9 10" key="1">
    <citation type="submission" date="2021-01" db="EMBL/GenBank/DDBJ databases">
        <title>Whole genome shotgun sequence of Actinoplanes durhamensis NBRC 14914.</title>
        <authorList>
            <person name="Komaki H."/>
            <person name="Tamura T."/>
        </authorList>
    </citation>
    <scope>NUCLEOTIDE SEQUENCE [LARGE SCALE GENOMIC DNA]</scope>
    <source>
        <strain evidence="9 10">NBRC 14914</strain>
    </source>
</reference>
<keyword evidence="5 8" id="KW-0472">Membrane</keyword>
<dbReference type="Gene3D" id="1.10.3470.10">
    <property type="entry name" value="ABC transporter involved in vitamin B12 uptake, BtuC"/>
    <property type="match status" value="1"/>
</dbReference>
<keyword evidence="6" id="KW-0813">Transport</keyword>
<feature type="transmembrane region" description="Helical" evidence="8">
    <location>
        <begin position="213"/>
        <end position="234"/>
    </location>
</feature>
<evidence type="ECO:0000313" key="10">
    <source>
        <dbReference type="Proteomes" id="UP000637628"/>
    </source>
</evidence>
<evidence type="ECO:0000313" key="9">
    <source>
        <dbReference type="EMBL" id="GIE01618.1"/>
    </source>
</evidence>
<dbReference type="RefSeq" id="WP_203727375.1">
    <property type="nucleotide sequence ID" value="NZ_BAAATX010000051.1"/>
</dbReference>
<keyword evidence="10" id="KW-1185">Reference proteome</keyword>
<evidence type="ECO:0000256" key="4">
    <source>
        <dbReference type="ARBA" id="ARBA00022989"/>
    </source>
</evidence>
<proteinExistence type="inferred from homology"/>
<comment type="subcellular location">
    <subcellularLocation>
        <location evidence="6">Cell membrane</location>
        <topology evidence="6">Multi-pass membrane protein</topology>
    </subcellularLocation>
    <subcellularLocation>
        <location evidence="1">Membrane</location>
        <topology evidence="1">Multi-pass membrane protein</topology>
    </subcellularLocation>
</comment>
<organism evidence="9 10">
    <name type="scientific">Paractinoplanes durhamensis</name>
    <dbReference type="NCBI Taxonomy" id="113563"/>
    <lineage>
        <taxon>Bacteria</taxon>
        <taxon>Bacillati</taxon>
        <taxon>Actinomycetota</taxon>
        <taxon>Actinomycetes</taxon>
        <taxon>Micromonosporales</taxon>
        <taxon>Micromonosporaceae</taxon>
        <taxon>Paractinoplanes</taxon>
    </lineage>
</organism>
<keyword evidence="3 6" id="KW-0812">Transmembrane</keyword>
<evidence type="ECO:0000256" key="3">
    <source>
        <dbReference type="ARBA" id="ARBA00022692"/>
    </source>
</evidence>
<feature type="transmembrane region" description="Helical" evidence="8">
    <location>
        <begin position="241"/>
        <end position="260"/>
    </location>
</feature>
<sequence>MSWWDDALHRATVEVILAGALGGLVGVQVVLRRLSFFTMALTHATFPGVVAASIIGVNLLIGGAVAGGIIALGVAALSRRRGQDAAAATGVLLSAGFALGAGLVATQSGFSRDLSSFLVGSILTVSTTDLATTAVVLAVVATVLLVCARPLLLVGFDRTGAQAAGLRTGAWDIVLLLTIEIVVVTVVPAVGTILALSLIVAPAAAARLWSDRLPVITAMAVVFGVGSGLVGLWVSSHWNVAAGASISLIATAVLAVSWLSSRLRWLPTQLRRIPASAAPAVPGRSDGGSSAAARPAVVTQ</sequence>
<dbReference type="InterPro" id="IPR001626">
    <property type="entry name" value="ABC_TroCD"/>
</dbReference>
<dbReference type="PANTHER" id="PTHR30477:SF13">
    <property type="entry name" value="IRON TRANSPORT SYSTEM MEMBRANE PROTEIN HI_0360-RELATED"/>
    <property type="match status" value="1"/>
</dbReference>
<dbReference type="InterPro" id="IPR037294">
    <property type="entry name" value="ABC_BtuC-like"/>
</dbReference>
<evidence type="ECO:0000256" key="6">
    <source>
        <dbReference type="RuleBase" id="RU003943"/>
    </source>
</evidence>
<keyword evidence="4 8" id="KW-1133">Transmembrane helix</keyword>
<dbReference type="SUPFAM" id="SSF81345">
    <property type="entry name" value="ABC transporter involved in vitamin B12 uptake, BtuC"/>
    <property type="match status" value="1"/>
</dbReference>
<accession>A0ABQ3YVL4</accession>
<evidence type="ECO:0000256" key="5">
    <source>
        <dbReference type="ARBA" id="ARBA00023136"/>
    </source>
</evidence>
<evidence type="ECO:0000256" key="8">
    <source>
        <dbReference type="SAM" id="Phobius"/>
    </source>
</evidence>
<dbReference type="Proteomes" id="UP000637628">
    <property type="component" value="Unassembled WGS sequence"/>
</dbReference>
<comment type="similarity">
    <text evidence="2 6">Belongs to the ABC-3 integral membrane protein family.</text>
</comment>
<gene>
    <name evidence="9" type="ORF">Adu01nite_29680</name>
</gene>
<feature type="transmembrane region" description="Helical" evidence="8">
    <location>
        <begin position="51"/>
        <end position="77"/>
    </location>
</feature>
<feature type="transmembrane region" description="Helical" evidence="8">
    <location>
        <begin position="130"/>
        <end position="152"/>
    </location>
</feature>
<name>A0ABQ3YVL4_9ACTN</name>
<dbReference type="EMBL" id="BOML01000023">
    <property type="protein sequence ID" value="GIE01618.1"/>
    <property type="molecule type" value="Genomic_DNA"/>
</dbReference>